<dbReference type="EMBL" id="MCFA01000007">
    <property type="protein sequence ID" value="ORY18287.1"/>
    <property type="molecule type" value="Genomic_DNA"/>
</dbReference>
<protein>
    <submittedName>
        <fullName evidence="2">Uncharacterized protein</fullName>
    </submittedName>
</protein>
<feature type="compositionally biased region" description="Pro residues" evidence="1">
    <location>
        <begin position="40"/>
        <end position="53"/>
    </location>
</feature>
<comment type="caution">
    <text evidence="2">The sequence shown here is derived from an EMBL/GenBank/DDBJ whole genome shotgun (WGS) entry which is preliminary data.</text>
</comment>
<feature type="compositionally biased region" description="Low complexity" evidence="1">
    <location>
        <begin position="54"/>
        <end position="64"/>
    </location>
</feature>
<gene>
    <name evidence="2" type="ORF">BCR34DRAFT_621435</name>
</gene>
<proteinExistence type="predicted"/>
<feature type="region of interest" description="Disordered" evidence="1">
    <location>
        <begin position="1"/>
        <end position="68"/>
    </location>
</feature>
<evidence type="ECO:0000313" key="3">
    <source>
        <dbReference type="Proteomes" id="UP000193144"/>
    </source>
</evidence>
<dbReference type="OrthoDB" id="3535086at2759"/>
<keyword evidence="3" id="KW-1185">Reference proteome</keyword>
<name>A0A1Y2A7K2_9PLEO</name>
<dbReference type="AlphaFoldDB" id="A0A1Y2A7K2"/>
<sequence length="138" mass="15221">MLPALQPSRPKLPQPHPRANYPHQQNRTTHTHTHEGPLNPSSPPRKNPAPKGSPSPSKSLPLKPRNQIEAMPPLPLFAPARNPSFYDSAVRHPVFFTEQLRKPPFPIPSMASQGWNPAANGYVLEKARVAGGEARTKL</sequence>
<dbReference type="Proteomes" id="UP000193144">
    <property type="component" value="Unassembled WGS sequence"/>
</dbReference>
<evidence type="ECO:0000313" key="2">
    <source>
        <dbReference type="EMBL" id="ORY18287.1"/>
    </source>
</evidence>
<accession>A0A1Y2A7K2</accession>
<reference evidence="2 3" key="1">
    <citation type="submission" date="2016-07" db="EMBL/GenBank/DDBJ databases">
        <title>Pervasive Adenine N6-methylation of Active Genes in Fungi.</title>
        <authorList>
            <consortium name="DOE Joint Genome Institute"/>
            <person name="Mondo S.J."/>
            <person name="Dannebaum R.O."/>
            <person name="Kuo R.C."/>
            <person name="Labutti K."/>
            <person name="Haridas S."/>
            <person name="Kuo A."/>
            <person name="Salamov A."/>
            <person name="Ahrendt S.R."/>
            <person name="Lipzen A."/>
            <person name="Sullivan W."/>
            <person name="Andreopoulos W.B."/>
            <person name="Clum A."/>
            <person name="Lindquist E."/>
            <person name="Daum C."/>
            <person name="Ramamoorthy G.K."/>
            <person name="Gryganskyi A."/>
            <person name="Culley D."/>
            <person name="Magnuson J.K."/>
            <person name="James T.Y."/>
            <person name="O'Malley M.A."/>
            <person name="Stajich J.E."/>
            <person name="Spatafora J.W."/>
            <person name="Visel A."/>
            <person name="Grigoriev I.V."/>
        </authorList>
    </citation>
    <scope>NUCLEOTIDE SEQUENCE [LARGE SCALE GENOMIC DNA]</scope>
    <source>
        <strain evidence="2 3">CBS 115471</strain>
    </source>
</reference>
<dbReference type="STRING" id="1231657.A0A1Y2A7K2"/>
<organism evidence="2 3">
    <name type="scientific">Clohesyomyces aquaticus</name>
    <dbReference type="NCBI Taxonomy" id="1231657"/>
    <lineage>
        <taxon>Eukaryota</taxon>
        <taxon>Fungi</taxon>
        <taxon>Dikarya</taxon>
        <taxon>Ascomycota</taxon>
        <taxon>Pezizomycotina</taxon>
        <taxon>Dothideomycetes</taxon>
        <taxon>Pleosporomycetidae</taxon>
        <taxon>Pleosporales</taxon>
        <taxon>Lindgomycetaceae</taxon>
        <taxon>Clohesyomyces</taxon>
    </lineage>
</organism>
<evidence type="ECO:0000256" key="1">
    <source>
        <dbReference type="SAM" id="MobiDB-lite"/>
    </source>
</evidence>